<dbReference type="PANTHER" id="PTHR35894">
    <property type="entry name" value="GENERAL SECRETION PATHWAY PROTEIN A-RELATED"/>
    <property type="match status" value="1"/>
</dbReference>
<evidence type="ECO:0000313" key="4">
    <source>
        <dbReference type="Proteomes" id="UP000192907"/>
    </source>
</evidence>
<dbReference type="RefSeq" id="WP_132320798.1">
    <property type="nucleotide sequence ID" value="NZ_FWZT01000010.1"/>
</dbReference>
<dbReference type="SUPFAM" id="SSF52540">
    <property type="entry name" value="P-loop containing nucleoside triphosphate hydrolases"/>
    <property type="match status" value="1"/>
</dbReference>
<organism evidence="3 4">
    <name type="scientific">Pseudobacteriovorax antillogorgiicola</name>
    <dbReference type="NCBI Taxonomy" id="1513793"/>
    <lineage>
        <taxon>Bacteria</taxon>
        <taxon>Pseudomonadati</taxon>
        <taxon>Bdellovibrionota</taxon>
        <taxon>Oligoflexia</taxon>
        <taxon>Oligoflexales</taxon>
        <taxon>Pseudobacteriovoracaceae</taxon>
        <taxon>Pseudobacteriovorax</taxon>
    </lineage>
</organism>
<dbReference type="OrthoDB" id="7828921at2"/>
<evidence type="ECO:0000256" key="1">
    <source>
        <dbReference type="SAM" id="MobiDB-lite"/>
    </source>
</evidence>
<reference evidence="4" key="1">
    <citation type="submission" date="2017-04" db="EMBL/GenBank/DDBJ databases">
        <authorList>
            <person name="Varghese N."/>
            <person name="Submissions S."/>
        </authorList>
    </citation>
    <scope>NUCLEOTIDE SEQUENCE [LARGE SCALE GENOMIC DNA]</scope>
    <source>
        <strain evidence="4">RKEM611</strain>
    </source>
</reference>
<protein>
    <submittedName>
        <fullName evidence="3">Type II secretory pathway, component ExeA (Predicted ATPase)</fullName>
    </submittedName>
</protein>
<dbReference type="Pfam" id="PF13401">
    <property type="entry name" value="AAA_22"/>
    <property type="match status" value="1"/>
</dbReference>
<dbReference type="Proteomes" id="UP000192907">
    <property type="component" value="Unassembled WGS sequence"/>
</dbReference>
<dbReference type="AlphaFoldDB" id="A0A1Y6C2L6"/>
<dbReference type="Gene3D" id="3.40.50.300">
    <property type="entry name" value="P-loop containing nucleotide triphosphate hydrolases"/>
    <property type="match status" value="1"/>
</dbReference>
<dbReference type="EMBL" id="FWZT01000010">
    <property type="protein sequence ID" value="SMF33372.1"/>
    <property type="molecule type" value="Genomic_DNA"/>
</dbReference>
<accession>A0A1Y6C2L6</accession>
<evidence type="ECO:0000259" key="2">
    <source>
        <dbReference type="Pfam" id="PF13401"/>
    </source>
</evidence>
<dbReference type="STRING" id="1513793.SAMN06296036_11084"/>
<evidence type="ECO:0000313" key="3">
    <source>
        <dbReference type="EMBL" id="SMF33372.1"/>
    </source>
</evidence>
<name>A0A1Y6C2L6_9BACT</name>
<dbReference type="PANTHER" id="PTHR35894:SF1">
    <property type="entry name" value="PHOSPHORIBULOKINASE _ URIDINE KINASE FAMILY"/>
    <property type="match status" value="1"/>
</dbReference>
<feature type="domain" description="ORC1/DEAH AAA+ ATPase" evidence="2">
    <location>
        <begin position="51"/>
        <end position="176"/>
    </location>
</feature>
<proteinExistence type="predicted"/>
<dbReference type="InterPro" id="IPR027417">
    <property type="entry name" value="P-loop_NTPase"/>
</dbReference>
<dbReference type="InterPro" id="IPR049945">
    <property type="entry name" value="AAA_22"/>
</dbReference>
<dbReference type="InterPro" id="IPR052026">
    <property type="entry name" value="ExeA_AAA_ATPase_DNA-bind"/>
</dbReference>
<keyword evidence="4" id="KW-1185">Reference proteome</keyword>
<gene>
    <name evidence="3" type="ORF">SAMN06296036_11084</name>
</gene>
<feature type="region of interest" description="Disordered" evidence="1">
    <location>
        <begin position="271"/>
        <end position="318"/>
    </location>
</feature>
<dbReference type="GO" id="GO:0016887">
    <property type="term" value="F:ATP hydrolysis activity"/>
    <property type="evidence" value="ECO:0007669"/>
    <property type="project" value="InterPro"/>
</dbReference>
<sequence length="329" mass="37518">MGIKNKMQAYLEYWGLDSPAFQTSLAYDRLFMPDSWMSKMDRMLLFSEQAPSLMTLTTSPGHCKSTMARWLYKSLSPDTHEVLLVSLYQEEFDAGWLLPKLCRFLGIQGTDRLQSLEHLAQAIEESNLDSRVLTVIIDEAHKLKSPSSMQEIHSLISMQSLVPFGINFVLLGNPQMMDVVGQTQEFHNRLSLSVHLENLSLEELVGYISYRLQMNRIPANTILPDTIEMIHQISQGVYSRINALLENSLIEAFLKSEKTINSRIVDQASQFLPSHQESQYRPARQSPSRSEPPKRPPEAPNKASRRVKKESKPSKSVEISSLFYKADKK</sequence>